<feature type="transmembrane region" description="Helical" evidence="1">
    <location>
        <begin position="198"/>
        <end position="215"/>
    </location>
</feature>
<feature type="transmembrane region" description="Helical" evidence="1">
    <location>
        <begin position="75"/>
        <end position="96"/>
    </location>
</feature>
<dbReference type="STRING" id="1798407.A3A16_01610"/>
<dbReference type="AlphaFoldDB" id="A0A1G1ZLX3"/>
<dbReference type="Proteomes" id="UP000177942">
    <property type="component" value="Unassembled WGS sequence"/>
</dbReference>
<keyword evidence="1" id="KW-0812">Transmembrane</keyword>
<evidence type="ECO:0000256" key="1">
    <source>
        <dbReference type="SAM" id="Phobius"/>
    </source>
</evidence>
<feature type="transmembrane region" description="Helical" evidence="1">
    <location>
        <begin position="173"/>
        <end position="192"/>
    </location>
</feature>
<accession>A0A1G1ZLX3</accession>
<organism evidence="3 4">
    <name type="scientific">Candidatus Harrisonbacteria bacterium RIFCSPLOWO2_01_FULL_44_18</name>
    <dbReference type="NCBI Taxonomy" id="1798407"/>
    <lineage>
        <taxon>Bacteria</taxon>
        <taxon>Candidatus Harrisoniibacteriota</taxon>
    </lineage>
</organism>
<evidence type="ECO:0000259" key="2">
    <source>
        <dbReference type="Pfam" id="PF14360"/>
    </source>
</evidence>
<gene>
    <name evidence="3" type="ORF">A3A16_01610</name>
</gene>
<sequence length="226" mass="25271">MKKQERTKMRALIQEHRTLLKESSFRKSVLMGLLWLLVAGFLTSLAQKYANQAPGNPVGDIILDNLPAFPRPDTLICFLIWGSLTIALSILIIGLLNPRYLPAGLKTIALLYSTRAVFICLTHLKTHPDKIAADGYGSLGKLLYGSNDLFFSGHTALPFLAALIFWEVKWARYYLLSAAVVFAIGTLCAKSHYSIDIFSVPFIGYGLISLARRLFKKDFRYLNALD</sequence>
<dbReference type="Pfam" id="PF14360">
    <property type="entry name" value="PAP2_C"/>
    <property type="match status" value="1"/>
</dbReference>
<proteinExistence type="predicted"/>
<reference evidence="3 4" key="1">
    <citation type="journal article" date="2016" name="Nat. Commun.">
        <title>Thousands of microbial genomes shed light on interconnected biogeochemical processes in an aquifer system.</title>
        <authorList>
            <person name="Anantharaman K."/>
            <person name="Brown C.T."/>
            <person name="Hug L.A."/>
            <person name="Sharon I."/>
            <person name="Castelle C.J."/>
            <person name="Probst A.J."/>
            <person name="Thomas B.C."/>
            <person name="Singh A."/>
            <person name="Wilkins M.J."/>
            <person name="Karaoz U."/>
            <person name="Brodie E.L."/>
            <person name="Williams K.H."/>
            <person name="Hubbard S.S."/>
            <person name="Banfield J.F."/>
        </authorList>
    </citation>
    <scope>NUCLEOTIDE SEQUENCE [LARGE SCALE GENOMIC DNA]</scope>
</reference>
<feature type="domain" description="Sphingomyelin synthase-like" evidence="2">
    <location>
        <begin position="147"/>
        <end position="203"/>
    </location>
</feature>
<evidence type="ECO:0000313" key="3">
    <source>
        <dbReference type="EMBL" id="OGY65541.1"/>
    </source>
</evidence>
<keyword evidence="1" id="KW-0472">Membrane</keyword>
<name>A0A1G1ZLX3_9BACT</name>
<dbReference type="EMBL" id="MHJJ01000008">
    <property type="protein sequence ID" value="OGY65541.1"/>
    <property type="molecule type" value="Genomic_DNA"/>
</dbReference>
<comment type="caution">
    <text evidence="3">The sequence shown here is derived from an EMBL/GenBank/DDBJ whole genome shotgun (WGS) entry which is preliminary data.</text>
</comment>
<protein>
    <recommendedName>
        <fullName evidence="2">Sphingomyelin synthase-like domain-containing protein</fullName>
    </recommendedName>
</protein>
<dbReference type="InterPro" id="IPR025749">
    <property type="entry name" value="Sphingomyelin_synth-like_dom"/>
</dbReference>
<keyword evidence="1" id="KW-1133">Transmembrane helix</keyword>
<evidence type="ECO:0000313" key="4">
    <source>
        <dbReference type="Proteomes" id="UP000177942"/>
    </source>
</evidence>